<accession>A0A3A6R533</accession>
<name>A0A3A6R533_9VIBR</name>
<reference evidence="1 2" key="1">
    <citation type="submission" date="2018-08" db="EMBL/GenBank/DDBJ databases">
        <title>Vibrio isolated from the Eastern China Marginal Seas.</title>
        <authorList>
            <person name="Li Y."/>
        </authorList>
    </citation>
    <scope>NUCLEOTIDE SEQUENCE [LARGE SCALE GENOMIC DNA]</scope>
    <source>
        <strain evidence="1 2">BEI233</strain>
    </source>
</reference>
<evidence type="ECO:0000313" key="2">
    <source>
        <dbReference type="Proteomes" id="UP000273252"/>
    </source>
</evidence>
<organism evidence="1 2">
    <name type="scientific">Vibrio sinensis</name>
    <dbReference type="NCBI Taxonomy" id="2302434"/>
    <lineage>
        <taxon>Bacteria</taxon>
        <taxon>Pseudomonadati</taxon>
        <taxon>Pseudomonadota</taxon>
        <taxon>Gammaproteobacteria</taxon>
        <taxon>Vibrionales</taxon>
        <taxon>Vibrionaceae</taxon>
        <taxon>Vibrio</taxon>
    </lineage>
</organism>
<sequence length="59" mass="7128">MRVLDGQLCQLYVNHVYFAYEKCRFYLLTIYGKNEMSDLTADQKKQLKAFVETWRNEQS</sequence>
<evidence type="ECO:0000313" key="1">
    <source>
        <dbReference type="EMBL" id="RJX71488.1"/>
    </source>
</evidence>
<dbReference type="Proteomes" id="UP000273252">
    <property type="component" value="Unassembled WGS sequence"/>
</dbReference>
<comment type="caution">
    <text evidence="1">The sequence shown here is derived from an EMBL/GenBank/DDBJ whole genome shotgun (WGS) entry which is preliminary data.</text>
</comment>
<gene>
    <name evidence="1" type="ORF">DZ860_11165</name>
</gene>
<dbReference type="AlphaFoldDB" id="A0A3A6R533"/>
<protein>
    <submittedName>
        <fullName evidence="1">Addiction module toxin RelE</fullName>
    </submittedName>
</protein>
<proteinExistence type="predicted"/>
<dbReference type="OrthoDB" id="197283at2"/>
<dbReference type="EMBL" id="QVMU01000008">
    <property type="protein sequence ID" value="RJX71488.1"/>
    <property type="molecule type" value="Genomic_DNA"/>
</dbReference>
<keyword evidence="2" id="KW-1185">Reference proteome</keyword>